<name>A0A3M8WKE9_9ACTN</name>
<sequence>MVVPSSRRSSFRTAEYWAAIEAIADDLINETMPSRDARGTLQRLSNRGFGPASLFDLCTLLALAAPRPPAEPTGPGDRAPAMEPPAEESPAALAAAPVAELKRGPVTVAAHPTAHQLQHLRELEASVAEALLISPEHPRVRDAVRRALMARGSTVHDATVVYGIVCELFTRDAL</sequence>
<reference evidence="2 3" key="1">
    <citation type="submission" date="2018-11" db="EMBL/GenBank/DDBJ databases">
        <title>The Potential of Streptomyces as Biocontrol Agents against the Tomato grey mould, Botrytis cinerea (Gray mold) Frontiers in Microbiology.</title>
        <authorList>
            <person name="Li D."/>
        </authorList>
    </citation>
    <scope>NUCLEOTIDE SEQUENCE [LARGE SCALE GENOMIC DNA]</scope>
    <source>
        <strain evidence="2 3">NEAU-LD23</strain>
    </source>
</reference>
<keyword evidence="3" id="KW-1185">Reference proteome</keyword>
<dbReference type="EMBL" id="RIBZ01000138">
    <property type="protein sequence ID" value="RNG30446.1"/>
    <property type="molecule type" value="Genomic_DNA"/>
</dbReference>
<dbReference type="Proteomes" id="UP000275401">
    <property type="component" value="Unassembled WGS sequence"/>
</dbReference>
<gene>
    <name evidence="2" type="ORF">EEJ42_10470</name>
</gene>
<dbReference type="RefSeq" id="WP_123099685.1">
    <property type="nucleotide sequence ID" value="NZ_RIBZ01000138.1"/>
</dbReference>
<evidence type="ECO:0000256" key="1">
    <source>
        <dbReference type="SAM" id="MobiDB-lite"/>
    </source>
</evidence>
<protein>
    <submittedName>
        <fullName evidence="2">Uncharacterized protein</fullName>
    </submittedName>
</protein>
<proteinExistence type="predicted"/>
<evidence type="ECO:0000313" key="3">
    <source>
        <dbReference type="Proteomes" id="UP000275401"/>
    </source>
</evidence>
<comment type="caution">
    <text evidence="2">The sequence shown here is derived from an EMBL/GenBank/DDBJ whole genome shotgun (WGS) entry which is preliminary data.</text>
</comment>
<accession>A0A3M8WKE9</accession>
<organism evidence="2 3">
    <name type="scientific">Streptomyces botrytidirepellens</name>
    <dbReference type="NCBI Taxonomy" id="2486417"/>
    <lineage>
        <taxon>Bacteria</taxon>
        <taxon>Bacillati</taxon>
        <taxon>Actinomycetota</taxon>
        <taxon>Actinomycetes</taxon>
        <taxon>Kitasatosporales</taxon>
        <taxon>Streptomycetaceae</taxon>
        <taxon>Streptomyces</taxon>
    </lineage>
</organism>
<evidence type="ECO:0000313" key="2">
    <source>
        <dbReference type="EMBL" id="RNG30446.1"/>
    </source>
</evidence>
<feature type="region of interest" description="Disordered" evidence="1">
    <location>
        <begin position="66"/>
        <end position="93"/>
    </location>
</feature>
<dbReference type="AlphaFoldDB" id="A0A3M8WKE9"/>